<keyword evidence="2" id="KW-1185">Reference proteome</keyword>
<sequence length="154" mass="17733">MPPPTLATMSYYVNVKRHDSSIVCISAQFKIISPVTKTNRRTTVQFVFFHSIWQQVHEKLIKESCRTSSVTTRRSCHAAGLKPWARERNITIRCFTLYALYGVLGKKIQSEVQDVELIKVWDALSPEKNMQENTQIELSDVLEADERLATVRSF</sequence>
<evidence type="ECO:0000313" key="1">
    <source>
        <dbReference type="EMBL" id="KII60628.1"/>
    </source>
</evidence>
<dbReference type="EMBL" id="JWZT01005543">
    <property type="protein sequence ID" value="KII60628.1"/>
    <property type="molecule type" value="Genomic_DNA"/>
</dbReference>
<proteinExistence type="predicted"/>
<evidence type="ECO:0000313" key="2">
    <source>
        <dbReference type="Proteomes" id="UP000031668"/>
    </source>
</evidence>
<accession>A0A0C2I628</accession>
<name>A0A0C2I628_THEKT</name>
<dbReference type="AlphaFoldDB" id="A0A0C2I628"/>
<gene>
    <name evidence="1" type="ORF">RF11_02139</name>
</gene>
<dbReference type="Proteomes" id="UP000031668">
    <property type="component" value="Unassembled WGS sequence"/>
</dbReference>
<protein>
    <submittedName>
        <fullName evidence="1">Uncharacterized protein</fullName>
    </submittedName>
</protein>
<reference evidence="1 2" key="1">
    <citation type="journal article" date="2014" name="Genome Biol. Evol.">
        <title>The genome of the myxosporean Thelohanellus kitauei shows adaptations to nutrient acquisition within its fish host.</title>
        <authorList>
            <person name="Yang Y."/>
            <person name="Xiong J."/>
            <person name="Zhou Z."/>
            <person name="Huo F."/>
            <person name="Miao W."/>
            <person name="Ran C."/>
            <person name="Liu Y."/>
            <person name="Zhang J."/>
            <person name="Feng J."/>
            <person name="Wang M."/>
            <person name="Wang M."/>
            <person name="Wang L."/>
            <person name="Yao B."/>
        </authorList>
    </citation>
    <scope>NUCLEOTIDE SEQUENCE [LARGE SCALE GENOMIC DNA]</scope>
    <source>
        <strain evidence="1">Wuqing</strain>
    </source>
</reference>
<organism evidence="1 2">
    <name type="scientific">Thelohanellus kitauei</name>
    <name type="common">Myxosporean</name>
    <dbReference type="NCBI Taxonomy" id="669202"/>
    <lineage>
        <taxon>Eukaryota</taxon>
        <taxon>Metazoa</taxon>
        <taxon>Cnidaria</taxon>
        <taxon>Myxozoa</taxon>
        <taxon>Myxosporea</taxon>
        <taxon>Bivalvulida</taxon>
        <taxon>Platysporina</taxon>
        <taxon>Myxobolidae</taxon>
        <taxon>Thelohanellus</taxon>
    </lineage>
</organism>
<comment type="caution">
    <text evidence="1">The sequence shown here is derived from an EMBL/GenBank/DDBJ whole genome shotgun (WGS) entry which is preliminary data.</text>
</comment>